<dbReference type="EMBL" id="NBIV01000108">
    <property type="protein sequence ID" value="PXF43922.1"/>
    <property type="molecule type" value="Genomic_DNA"/>
</dbReference>
<accession>A0A2V3IPC0</accession>
<keyword evidence="1" id="KW-0175">Coiled coil</keyword>
<dbReference type="OrthoDB" id="5846at2759"/>
<reference evidence="2 3" key="1">
    <citation type="journal article" date="2018" name="Mol. Biol. Evol.">
        <title>Analysis of the draft genome of the red seaweed Gracilariopsis chorda provides insights into genome size evolution in Rhodophyta.</title>
        <authorList>
            <person name="Lee J."/>
            <person name="Yang E.C."/>
            <person name="Graf L."/>
            <person name="Yang J.H."/>
            <person name="Qiu H."/>
            <person name="Zel Zion U."/>
            <person name="Chan C.X."/>
            <person name="Stephens T.G."/>
            <person name="Weber A.P.M."/>
            <person name="Boo G.H."/>
            <person name="Boo S.M."/>
            <person name="Kim K.M."/>
            <person name="Shin Y."/>
            <person name="Jung M."/>
            <person name="Lee S.J."/>
            <person name="Yim H.S."/>
            <person name="Lee J.H."/>
            <person name="Bhattacharya D."/>
            <person name="Yoon H.S."/>
        </authorList>
    </citation>
    <scope>NUCLEOTIDE SEQUENCE [LARGE SCALE GENOMIC DNA]</scope>
    <source>
        <strain evidence="2 3">SKKU-2015</strain>
        <tissue evidence="2">Whole body</tissue>
    </source>
</reference>
<sequence length="275" mass="32124">MELESLVGQLPPNRLIAQQWKGAMQRDITKANRKVNRRAFQVRHELQQRLHLSKDNRIVSRCFTILEAVRKRYIMNEAPNPKLLKELKVKLGNFPTSSVDAHRYINALAQMQRDRRLSEKRPPRIPADNFVDLYEASMLLGAYAVHGSVGRQTRRLENLVGSIPRNESIARSWQKQIKAAIRKKRRRERSDQRRQEIERKRLERQLRRIRRRNEVFVGTPCSEQKLASEKYTVPTQEPVLPQNVASLNAVHADQLQEEVPSLMSCVSELLKKLLM</sequence>
<dbReference type="AlphaFoldDB" id="A0A2V3IPC0"/>
<feature type="coiled-coil region" evidence="1">
    <location>
        <begin position="185"/>
        <end position="212"/>
    </location>
</feature>
<evidence type="ECO:0000313" key="2">
    <source>
        <dbReference type="EMBL" id="PXF43922.1"/>
    </source>
</evidence>
<comment type="caution">
    <text evidence="2">The sequence shown here is derived from an EMBL/GenBank/DDBJ whole genome shotgun (WGS) entry which is preliminary data.</text>
</comment>
<evidence type="ECO:0000313" key="3">
    <source>
        <dbReference type="Proteomes" id="UP000247409"/>
    </source>
</evidence>
<keyword evidence="3" id="KW-1185">Reference proteome</keyword>
<organism evidence="2 3">
    <name type="scientific">Gracilariopsis chorda</name>
    <dbReference type="NCBI Taxonomy" id="448386"/>
    <lineage>
        <taxon>Eukaryota</taxon>
        <taxon>Rhodophyta</taxon>
        <taxon>Florideophyceae</taxon>
        <taxon>Rhodymeniophycidae</taxon>
        <taxon>Gracilariales</taxon>
        <taxon>Gracilariaceae</taxon>
        <taxon>Gracilariopsis</taxon>
    </lineage>
</organism>
<gene>
    <name evidence="2" type="ORF">BWQ96_06388</name>
</gene>
<evidence type="ECO:0000256" key="1">
    <source>
        <dbReference type="SAM" id="Coils"/>
    </source>
</evidence>
<proteinExistence type="predicted"/>
<dbReference type="Proteomes" id="UP000247409">
    <property type="component" value="Unassembled WGS sequence"/>
</dbReference>
<protein>
    <submittedName>
        <fullName evidence="2">Uncharacterized protein</fullName>
    </submittedName>
</protein>
<name>A0A2V3IPC0_9FLOR</name>